<dbReference type="Proteomes" id="UP001597063">
    <property type="component" value="Unassembled WGS sequence"/>
</dbReference>
<sequence length="128" mass="15016">MSEPPDDTQRMVRARAPGIWSMLRRSVIKLGLEGAEQIKDPDVGECFEWDPGYPASWMCEQVGWISPELRSQLDELDALLDRLSADRRAWTDDAIMTLPLWEETRQVARRCLPLMTEEPWTEEVWYYE</sequence>
<keyword evidence="2" id="KW-1185">Reference proteome</keyword>
<dbReference type="RefSeq" id="WP_131757486.1">
    <property type="nucleotide sequence ID" value="NZ_CAACUY010000032.1"/>
</dbReference>
<protein>
    <submittedName>
        <fullName evidence="1">Uncharacterized protein</fullName>
    </submittedName>
</protein>
<gene>
    <name evidence="1" type="ORF">ACFQZM_05390</name>
</gene>
<reference evidence="2" key="1">
    <citation type="journal article" date="2019" name="Int. J. Syst. Evol. Microbiol.">
        <title>The Global Catalogue of Microorganisms (GCM) 10K type strain sequencing project: providing services to taxonomists for standard genome sequencing and annotation.</title>
        <authorList>
            <consortium name="The Broad Institute Genomics Platform"/>
            <consortium name="The Broad Institute Genome Sequencing Center for Infectious Disease"/>
            <person name="Wu L."/>
            <person name="Ma J."/>
        </authorList>
    </citation>
    <scope>NUCLEOTIDE SEQUENCE [LARGE SCALE GENOMIC DNA]</scope>
    <source>
        <strain evidence="2">JCM 9371</strain>
    </source>
</reference>
<organism evidence="1 2">
    <name type="scientific">Actinomadura fibrosa</name>
    <dbReference type="NCBI Taxonomy" id="111802"/>
    <lineage>
        <taxon>Bacteria</taxon>
        <taxon>Bacillati</taxon>
        <taxon>Actinomycetota</taxon>
        <taxon>Actinomycetes</taxon>
        <taxon>Streptosporangiales</taxon>
        <taxon>Thermomonosporaceae</taxon>
        <taxon>Actinomadura</taxon>
    </lineage>
</organism>
<accession>A0ABW2XD18</accession>
<name>A0ABW2XD18_9ACTN</name>
<dbReference type="EMBL" id="JBHTGP010000003">
    <property type="protein sequence ID" value="MFD0683922.1"/>
    <property type="molecule type" value="Genomic_DNA"/>
</dbReference>
<evidence type="ECO:0000313" key="2">
    <source>
        <dbReference type="Proteomes" id="UP001597063"/>
    </source>
</evidence>
<proteinExistence type="predicted"/>
<evidence type="ECO:0000313" key="1">
    <source>
        <dbReference type="EMBL" id="MFD0683922.1"/>
    </source>
</evidence>
<comment type="caution">
    <text evidence="1">The sequence shown here is derived from an EMBL/GenBank/DDBJ whole genome shotgun (WGS) entry which is preliminary data.</text>
</comment>